<comment type="similarity">
    <text evidence="1 8">Belongs to the claudin family.</text>
</comment>
<dbReference type="PRINTS" id="PR01077">
    <property type="entry name" value="CLAUDIN"/>
</dbReference>
<dbReference type="InterPro" id="IPR017974">
    <property type="entry name" value="Claudin_CS"/>
</dbReference>
<keyword evidence="3 8" id="KW-1003">Cell membrane</keyword>
<comment type="caution">
    <text evidence="10">The sequence shown here is derived from an EMBL/GenBank/DDBJ whole genome shotgun (WGS) entry which is preliminary data.</text>
</comment>
<dbReference type="Gene3D" id="1.20.140.150">
    <property type="match status" value="1"/>
</dbReference>
<comment type="function">
    <text evidence="8">Claudins function as major constituents of the tight junction complexes that regulate the permeability of epithelia.</text>
</comment>
<feature type="transmembrane region" description="Helical" evidence="8">
    <location>
        <begin position="138"/>
        <end position="165"/>
    </location>
</feature>
<keyword evidence="6 8" id="KW-1133">Transmembrane helix</keyword>
<gene>
    <name evidence="10" type="ORF">chiPu_0000474</name>
</gene>
<sequence length="243" mass="26474">MVLLRIALGQRRFCAVAGEEMVSSPLQVVSLVLAVIGLVGTCAVTGLPQWSVTAFIGSKLVVFERNCEGLWMSCVQQATFRMQCKFYDSFLILRPELQAGRALMCTAVALAFLSILVAATGMKCTRGGIPDEQVKSRLLMGAGVLLILTGIVVLIPVSWTANIIVRNFYNPLVLEARKRELGEALYLGWATAGFLLAAGVILCCSCVNGQKRSYSYRPGQQGKQPPKQTTRKIPSMYSKSEFV</sequence>
<keyword evidence="5 8" id="KW-0965">Cell junction</keyword>
<feature type="compositionally biased region" description="Low complexity" evidence="9">
    <location>
        <begin position="217"/>
        <end position="232"/>
    </location>
</feature>
<organism evidence="10 11">
    <name type="scientific">Chiloscyllium punctatum</name>
    <name type="common">Brownbanded bambooshark</name>
    <name type="synonym">Hemiscyllium punctatum</name>
    <dbReference type="NCBI Taxonomy" id="137246"/>
    <lineage>
        <taxon>Eukaryota</taxon>
        <taxon>Metazoa</taxon>
        <taxon>Chordata</taxon>
        <taxon>Craniata</taxon>
        <taxon>Vertebrata</taxon>
        <taxon>Chondrichthyes</taxon>
        <taxon>Elasmobranchii</taxon>
        <taxon>Galeomorphii</taxon>
        <taxon>Galeoidea</taxon>
        <taxon>Orectolobiformes</taxon>
        <taxon>Hemiscylliidae</taxon>
        <taxon>Chiloscyllium</taxon>
    </lineage>
</organism>
<feature type="transmembrane region" description="Helical" evidence="8">
    <location>
        <begin position="185"/>
        <end position="207"/>
    </location>
</feature>
<evidence type="ECO:0000256" key="8">
    <source>
        <dbReference type="RuleBase" id="RU060637"/>
    </source>
</evidence>
<dbReference type="EMBL" id="BEZZ01000006">
    <property type="protein sequence ID" value="GCC22089.1"/>
    <property type="molecule type" value="Genomic_DNA"/>
</dbReference>
<dbReference type="Proteomes" id="UP000287033">
    <property type="component" value="Unassembled WGS sequence"/>
</dbReference>
<evidence type="ECO:0000256" key="4">
    <source>
        <dbReference type="ARBA" id="ARBA00022692"/>
    </source>
</evidence>
<evidence type="ECO:0000256" key="1">
    <source>
        <dbReference type="ARBA" id="ARBA00008295"/>
    </source>
</evidence>
<reference evidence="10 11" key="1">
    <citation type="journal article" date="2018" name="Nat. Ecol. Evol.">
        <title>Shark genomes provide insights into elasmobranch evolution and the origin of vertebrates.</title>
        <authorList>
            <person name="Hara Y"/>
            <person name="Yamaguchi K"/>
            <person name="Onimaru K"/>
            <person name="Kadota M"/>
            <person name="Koyanagi M"/>
            <person name="Keeley SD"/>
            <person name="Tatsumi K"/>
            <person name="Tanaka K"/>
            <person name="Motone F"/>
            <person name="Kageyama Y"/>
            <person name="Nozu R"/>
            <person name="Adachi N"/>
            <person name="Nishimura O"/>
            <person name="Nakagawa R"/>
            <person name="Tanegashima C"/>
            <person name="Kiyatake I"/>
            <person name="Matsumoto R"/>
            <person name="Murakumo K"/>
            <person name="Nishida K"/>
            <person name="Terakita A"/>
            <person name="Kuratani S"/>
            <person name="Sato K"/>
            <person name="Hyodo S Kuraku.S."/>
        </authorList>
    </citation>
    <scope>NUCLEOTIDE SEQUENCE [LARGE SCALE GENOMIC DNA]</scope>
</reference>
<dbReference type="AlphaFoldDB" id="A0A401RVB4"/>
<dbReference type="Pfam" id="PF00822">
    <property type="entry name" value="PMP22_Claudin"/>
    <property type="match status" value="1"/>
</dbReference>
<evidence type="ECO:0000256" key="5">
    <source>
        <dbReference type="ARBA" id="ARBA00022949"/>
    </source>
</evidence>
<dbReference type="STRING" id="137246.A0A401RVB4"/>
<evidence type="ECO:0000256" key="9">
    <source>
        <dbReference type="SAM" id="MobiDB-lite"/>
    </source>
</evidence>
<dbReference type="PANTHER" id="PTHR12002">
    <property type="entry name" value="CLAUDIN"/>
    <property type="match status" value="1"/>
</dbReference>
<comment type="subcellular location">
    <subcellularLocation>
        <location evidence="8">Cell junction</location>
        <location evidence="8">Tight junction</location>
    </subcellularLocation>
    <subcellularLocation>
        <location evidence="8">Cell membrane</location>
        <topology evidence="8">Multi-pass membrane protein</topology>
    </subcellularLocation>
</comment>
<dbReference type="InterPro" id="IPR006187">
    <property type="entry name" value="Claudin"/>
</dbReference>
<keyword evidence="7 8" id="KW-0472">Membrane</keyword>
<dbReference type="InterPro" id="IPR004031">
    <property type="entry name" value="PMP22/EMP/MP20/Claudin"/>
</dbReference>
<dbReference type="GO" id="GO:0005886">
    <property type="term" value="C:plasma membrane"/>
    <property type="evidence" value="ECO:0007669"/>
    <property type="project" value="UniProtKB-SubCell"/>
</dbReference>
<keyword evidence="4 8" id="KW-0812">Transmembrane</keyword>
<accession>A0A401RVB4</accession>
<dbReference type="OrthoDB" id="8819159at2759"/>
<dbReference type="OMA" id="CFVAHNI"/>
<keyword evidence="2 8" id="KW-0796">Tight junction</keyword>
<evidence type="ECO:0000256" key="2">
    <source>
        <dbReference type="ARBA" id="ARBA00022427"/>
    </source>
</evidence>
<evidence type="ECO:0000256" key="6">
    <source>
        <dbReference type="ARBA" id="ARBA00022989"/>
    </source>
</evidence>
<protein>
    <recommendedName>
        <fullName evidence="8">Claudin</fullName>
    </recommendedName>
</protein>
<dbReference type="PROSITE" id="PS01346">
    <property type="entry name" value="CLAUDIN"/>
    <property type="match status" value="1"/>
</dbReference>
<evidence type="ECO:0000313" key="10">
    <source>
        <dbReference type="EMBL" id="GCC22089.1"/>
    </source>
</evidence>
<name>A0A401RVB4_CHIPU</name>
<proteinExistence type="inferred from homology"/>
<dbReference type="FunFam" id="1.20.140.150:FF:000001">
    <property type="entry name" value="Claudin"/>
    <property type="match status" value="1"/>
</dbReference>
<dbReference type="GO" id="GO:0005198">
    <property type="term" value="F:structural molecule activity"/>
    <property type="evidence" value="ECO:0007669"/>
    <property type="project" value="InterPro"/>
</dbReference>
<keyword evidence="11" id="KW-1185">Reference proteome</keyword>
<feature type="transmembrane region" description="Helical" evidence="8">
    <location>
        <begin position="99"/>
        <end position="118"/>
    </location>
</feature>
<evidence type="ECO:0000256" key="3">
    <source>
        <dbReference type="ARBA" id="ARBA00022475"/>
    </source>
</evidence>
<dbReference type="GO" id="GO:0005923">
    <property type="term" value="C:bicellular tight junction"/>
    <property type="evidence" value="ECO:0007669"/>
    <property type="project" value="UniProtKB-SubCell"/>
</dbReference>
<feature type="region of interest" description="Disordered" evidence="9">
    <location>
        <begin position="215"/>
        <end position="243"/>
    </location>
</feature>
<feature type="transmembrane region" description="Helical" evidence="8">
    <location>
        <begin position="28"/>
        <end position="50"/>
    </location>
</feature>
<evidence type="ECO:0000313" key="11">
    <source>
        <dbReference type="Proteomes" id="UP000287033"/>
    </source>
</evidence>
<evidence type="ECO:0000256" key="7">
    <source>
        <dbReference type="ARBA" id="ARBA00023136"/>
    </source>
</evidence>